<dbReference type="PANTHER" id="PTHR31008">
    <property type="entry name" value="COP1-INTERACTING PROTEIN-RELATED"/>
    <property type="match status" value="1"/>
</dbReference>
<feature type="region of interest" description="Disordered" evidence="1">
    <location>
        <begin position="779"/>
        <end position="1019"/>
    </location>
</feature>
<dbReference type="STRING" id="981085.W9R8V4"/>
<dbReference type="KEGG" id="mnt:21408359"/>
<evidence type="ECO:0000256" key="1">
    <source>
        <dbReference type="SAM" id="MobiDB-lite"/>
    </source>
</evidence>
<protein>
    <recommendedName>
        <fullName evidence="4">COP1-interacting protein 7</fullName>
    </recommendedName>
</protein>
<feature type="compositionally biased region" description="Acidic residues" evidence="1">
    <location>
        <begin position="450"/>
        <end position="466"/>
    </location>
</feature>
<keyword evidence="3" id="KW-1185">Reference proteome</keyword>
<feature type="region of interest" description="Disordered" evidence="1">
    <location>
        <begin position="363"/>
        <end position="521"/>
    </location>
</feature>
<feature type="compositionally biased region" description="Basic residues" evidence="1">
    <location>
        <begin position="411"/>
        <end position="435"/>
    </location>
</feature>
<dbReference type="Proteomes" id="UP000030645">
    <property type="component" value="Unassembled WGS sequence"/>
</dbReference>
<feature type="compositionally biased region" description="Basic residues" evidence="1">
    <location>
        <begin position="483"/>
        <end position="495"/>
    </location>
</feature>
<evidence type="ECO:0000313" key="3">
    <source>
        <dbReference type="Proteomes" id="UP000030645"/>
    </source>
</evidence>
<feature type="compositionally biased region" description="Polar residues" evidence="1">
    <location>
        <begin position="873"/>
        <end position="882"/>
    </location>
</feature>
<feature type="region of interest" description="Disordered" evidence="1">
    <location>
        <begin position="1087"/>
        <end position="1140"/>
    </location>
</feature>
<feature type="region of interest" description="Disordered" evidence="1">
    <location>
        <begin position="269"/>
        <end position="324"/>
    </location>
</feature>
<feature type="compositionally biased region" description="Basic and acidic residues" evidence="1">
    <location>
        <begin position="363"/>
        <end position="376"/>
    </location>
</feature>
<feature type="compositionally biased region" description="Polar residues" evidence="1">
    <location>
        <begin position="890"/>
        <end position="903"/>
    </location>
</feature>
<name>W9R8V4_9ROSA</name>
<feature type="compositionally biased region" description="Polar residues" evidence="1">
    <location>
        <begin position="282"/>
        <end position="300"/>
    </location>
</feature>
<dbReference type="EMBL" id="KE344715">
    <property type="protein sequence ID" value="EXB76315.1"/>
    <property type="molecule type" value="Genomic_DNA"/>
</dbReference>
<feature type="compositionally biased region" description="Polar residues" evidence="1">
    <location>
        <begin position="1001"/>
        <end position="1012"/>
    </location>
</feature>
<organism evidence="2 3">
    <name type="scientific">Morus notabilis</name>
    <dbReference type="NCBI Taxonomy" id="981085"/>
    <lineage>
        <taxon>Eukaryota</taxon>
        <taxon>Viridiplantae</taxon>
        <taxon>Streptophyta</taxon>
        <taxon>Embryophyta</taxon>
        <taxon>Tracheophyta</taxon>
        <taxon>Spermatophyta</taxon>
        <taxon>Magnoliopsida</taxon>
        <taxon>eudicotyledons</taxon>
        <taxon>Gunneridae</taxon>
        <taxon>Pentapetalae</taxon>
        <taxon>rosids</taxon>
        <taxon>fabids</taxon>
        <taxon>Rosales</taxon>
        <taxon>Moraceae</taxon>
        <taxon>Moreae</taxon>
        <taxon>Morus</taxon>
    </lineage>
</organism>
<dbReference type="eggNOG" id="ENOG502QTSA">
    <property type="taxonomic scope" value="Eukaryota"/>
</dbReference>
<gene>
    <name evidence="2" type="ORF">L484_025673</name>
</gene>
<dbReference type="AlphaFoldDB" id="W9R8V4"/>
<evidence type="ECO:0008006" key="4">
    <source>
        <dbReference type="Google" id="ProtNLM"/>
    </source>
</evidence>
<sequence>MDPRTRLDHALFQLTPTRTRCDLVIFAVNGGNEKLASGLLEPFLAHLKSAKDQISKGGYSITLRPSASDSSHWFTKSTLQRFVRFVSTPEVLERFVTLEKEIVQIENSIQSQTSELTNSNGVTQAEAADGNFNKATAASKSKGEFNGTADAAPEENSKIRLQRVLETRKAVLCKEQAMAYARALVAGFEPDYLDDLIYFADAFGASRLREACIDFIELCKQKNEDRLWMDELAAMQACPQPVMPYLESSGIILAGEDTDPTHTLMININQNGKPNGALDASISDSTTSRGSLDASQDNGTPTPPQASPMDGKAQAPPSWPNHLPQYMHNFQGPVFHPYQGYMFPPGMQVPPYFPGNMKWPPHMEDSGPHVDRESRRNKSHRSKKKHSSDQDESNEESESSYESESDDQTRHGKKHSSKEQSRKKKHGKKSSRKVVIRNINYISSKKDGEVESGSEETSSDEDELIDGDSIKQQIEEAVESLEKRHKPSSRRHKKQEKQGGVKYSNGDTDLETNDASVENSKLEKKNANWDAFQNLLLRDKDSSTFDEEPCPVQDYFSEEGKPSAISFEQEKIAKQRAISSDDFVVTGRETGNESKTRVFFESSDNAGPIIKKQRSPDEELLFSQRIEESGNNSHATLPDCVGESTKTKCPKDGEWFLGNQPDVSADLDQSKDPNLFDGVYSSSSSFQTDKNKRDVVVDDSFMVQDRFIADHSDSLLRTDISVVPEIVGDAQYKNGRQEISQDKPEAFSTHEPDDLYMVLDRVSGVEQAMEAWTPEMDYQTISTTEANKKAIDTETTESVDANQPPNPKAKTAKTNGVPGKGKPDIMSRTKRTAPGSRTTGPKSKLEKEEENRRKLEELQLQRQKRIAERSASKGVTTATSRRLSAESKTGKTSLKSENAQPTTKPKPVLRSSTIERLAAARTTTPKASTSQSNSLPKKQPPAKANGVASTTTSLKTNGVVNKKLSPNKAKPSEISPKKLNQVLSSQSSVNEKDLIEVKETQPVSSAVTQPSNTDDRDAEDVKELQAFSSVIEKKQENATLDISSAEPIQDQIISNSKTGLQNESPILKEEKTEQIVESSSVISGVNIVEENDSTIEDSPASPEISEIEVTTPPPSTETMAESPHLRKKWNADDQNSPKATKGFRKLLLFGRKSKTSVVN</sequence>
<feature type="compositionally biased region" description="Basic and acidic residues" evidence="1">
    <location>
        <begin position="990"/>
        <end position="999"/>
    </location>
</feature>
<feature type="compositionally biased region" description="Acidic residues" evidence="1">
    <location>
        <begin position="390"/>
        <end position="406"/>
    </location>
</feature>
<accession>W9R8V4</accession>
<dbReference type="PANTHER" id="PTHR31008:SF4">
    <property type="entry name" value="COP1-INTERACTING PROTEIN 7"/>
    <property type="match status" value="1"/>
</dbReference>
<feature type="compositionally biased region" description="Basic and acidic residues" evidence="1">
    <location>
        <begin position="843"/>
        <end position="871"/>
    </location>
</feature>
<dbReference type="OrthoDB" id="2020180at2759"/>
<reference evidence="3" key="1">
    <citation type="submission" date="2013-01" db="EMBL/GenBank/DDBJ databases">
        <title>Draft Genome Sequence of a Mulberry Tree, Morus notabilis C.K. Schneid.</title>
        <authorList>
            <person name="He N."/>
            <person name="Zhao S."/>
        </authorList>
    </citation>
    <scope>NUCLEOTIDE SEQUENCE</scope>
</reference>
<proteinExistence type="predicted"/>
<dbReference type="GO" id="GO:0045893">
    <property type="term" value="P:positive regulation of DNA-templated transcription"/>
    <property type="evidence" value="ECO:0007669"/>
    <property type="project" value="TreeGrafter"/>
</dbReference>
<feature type="compositionally biased region" description="Polar residues" evidence="1">
    <location>
        <begin position="921"/>
        <end position="936"/>
    </location>
</feature>
<evidence type="ECO:0000313" key="2">
    <source>
        <dbReference type="EMBL" id="EXB76315.1"/>
    </source>
</evidence>
<dbReference type="GO" id="GO:0009416">
    <property type="term" value="P:response to light stimulus"/>
    <property type="evidence" value="ECO:0007669"/>
    <property type="project" value="TreeGrafter"/>
</dbReference>
<feature type="compositionally biased region" description="Basic residues" evidence="1">
    <location>
        <begin position="377"/>
        <end position="386"/>
    </location>
</feature>
<feature type="compositionally biased region" description="Polar residues" evidence="1">
    <location>
        <begin position="947"/>
        <end position="959"/>
    </location>
</feature>